<keyword evidence="4 7" id="KW-0067">ATP-binding</keyword>
<comment type="caution">
    <text evidence="7">The sequence shown here is derived from an EMBL/GenBank/DDBJ whole genome shotgun (WGS) entry which is preliminary data.</text>
</comment>
<dbReference type="GO" id="GO:0016887">
    <property type="term" value="F:ATP hydrolysis activity"/>
    <property type="evidence" value="ECO:0007669"/>
    <property type="project" value="InterPro"/>
</dbReference>
<evidence type="ECO:0000256" key="1">
    <source>
        <dbReference type="ARBA" id="ARBA00005417"/>
    </source>
</evidence>
<dbReference type="InterPro" id="IPR015856">
    <property type="entry name" value="ABC_transpr_CbiO/EcfA_su"/>
</dbReference>
<dbReference type="GO" id="GO:0005524">
    <property type="term" value="F:ATP binding"/>
    <property type="evidence" value="ECO:0007669"/>
    <property type="project" value="UniProtKB-KW"/>
</dbReference>
<dbReference type="PANTHER" id="PTHR43553:SF24">
    <property type="entry name" value="ENERGY-COUPLING FACTOR TRANSPORTER ATP-BINDING PROTEIN ECFA1"/>
    <property type="match status" value="1"/>
</dbReference>
<dbReference type="GO" id="GO:0043190">
    <property type="term" value="C:ATP-binding cassette (ABC) transporter complex"/>
    <property type="evidence" value="ECO:0007669"/>
    <property type="project" value="TreeGrafter"/>
</dbReference>
<dbReference type="PROSITE" id="PS00211">
    <property type="entry name" value="ABC_TRANSPORTER_1"/>
    <property type="match status" value="1"/>
</dbReference>
<dbReference type="InterPro" id="IPR003593">
    <property type="entry name" value="AAA+_ATPase"/>
</dbReference>
<feature type="domain" description="ABC transporter" evidence="6">
    <location>
        <begin position="315"/>
        <end position="548"/>
    </location>
</feature>
<proteinExistence type="inferred from homology"/>
<dbReference type="SMART" id="SM00382">
    <property type="entry name" value="AAA"/>
    <property type="match status" value="2"/>
</dbReference>
<reference evidence="7" key="1">
    <citation type="submission" date="2020-09" db="EMBL/GenBank/DDBJ databases">
        <title>Secondary metabolite and genome analysis of marine Streptomyces chumphonensis KK1-2T.</title>
        <authorList>
            <person name="Phongsopitanun W."/>
            <person name="Kanchanasin P."/>
            <person name="Pittayakhajonwut P."/>
            <person name="Suwanborirux K."/>
            <person name="Tanasupawat S."/>
        </authorList>
    </citation>
    <scope>NUCLEOTIDE SEQUENCE</scope>
    <source>
        <strain evidence="7">KK1-2</strain>
    </source>
</reference>
<dbReference type="Pfam" id="PF00005">
    <property type="entry name" value="ABC_tran"/>
    <property type="match status" value="2"/>
</dbReference>
<dbReference type="SUPFAM" id="SSF52540">
    <property type="entry name" value="P-loop containing nucleoside triphosphate hydrolases"/>
    <property type="match status" value="2"/>
</dbReference>
<dbReference type="Gene3D" id="3.40.50.300">
    <property type="entry name" value="P-loop containing nucleotide triphosphate hydrolases"/>
    <property type="match status" value="2"/>
</dbReference>
<feature type="region of interest" description="Disordered" evidence="5">
    <location>
        <begin position="285"/>
        <end position="309"/>
    </location>
</feature>
<evidence type="ECO:0000313" key="8">
    <source>
        <dbReference type="Proteomes" id="UP000632289"/>
    </source>
</evidence>
<dbReference type="GO" id="GO:0042626">
    <property type="term" value="F:ATPase-coupled transmembrane transporter activity"/>
    <property type="evidence" value="ECO:0007669"/>
    <property type="project" value="TreeGrafter"/>
</dbReference>
<evidence type="ECO:0000256" key="4">
    <source>
        <dbReference type="ARBA" id="ARBA00022840"/>
    </source>
</evidence>
<comment type="similarity">
    <text evidence="1">Belongs to the ABC transporter superfamily.</text>
</comment>
<keyword evidence="2" id="KW-0813">Transport</keyword>
<sequence length="584" mass="62387">MTAPAPHTGPAVEVQDLVFRYPGAADDSLRGVDLTIEQGDFTAVVGGNGSGKTTLCKTFNGLVPHFWSGTYSGTVRVFGQDTTETDVAALSHRVGYVYQDFGNQLVRPTVHDEVSFGPVNFGLPDWRARTEEALDTLGIASLSDRYTWQLSGGQQHLVALAGVLAMRPGLVVVDEPVAELDPQRAEEVYRRLADVNRRLGTTVVVIEHHAEFVARYCRSVLLMADGAPVWHLPVAEALARTGELAAHGIPAPQVVRLARAVEPEGEVPLTVGQAVGWLSARAARPVPDAGPASPPEAPAPANAPHPPGPPVVAALRGVRHGYRTVHGGLTPVLRDVDLELREGERIALVGGNGAGKSTLLRLLTGLKVPRSGTAEVTGTDTRSVRPAELADRVAYLYQRPEQMFLADSVRADIEMYPRGRRRPDTDALVADVLDRIRLSALADRDGRTLSGGQQRRATLGIGLAMTPALLLLDEPTSSLDTATRDDVIAMLDALADRIRCVVVATHDMHLVAEWATRVVALGEGRVLKDAPPAEFFADRELLDRVRVVPPQITALGTALGMVPPPLTVDECAGRLSTAVQEAGA</sequence>
<dbReference type="EMBL" id="JACXYU010000011">
    <property type="protein sequence ID" value="MBD3933666.1"/>
    <property type="molecule type" value="Genomic_DNA"/>
</dbReference>
<keyword evidence="8" id="KW-1185">Reference proteome</keyword>
<dbReference type="PANTHER" id="PTHR43553">
    <property type="entry name" value="HEAVY METAL TRANSPORTER"/>
    <property type="match status" value="1"/>
</dbReference>
<evidence type="ECO:0000256" key="2">
    <source>
        <dbReference type="ARBA" id="ARBA00022448"/>
    </source>
</evidence>
<organism evidence="7 8">
    <name type="scientific">Streptomyces chumphonensis</name>
    <dbReference type="NCBI Taxonomy" id="1214925"/>
    <lineage>
        <taxon>Bacteria</taxon>
        <taxon>Bacillati</taxon>
        <taxon>Actinomycetota</taxon>
        <taxon>Actinomycetes</taxon>
        <taxon>Kitasatosporales</taxon>
        <taxon>Streptomycetaceae</taxon>
        <taxon>Streptomyces</taxon>
    </lineage>
</organism>
<dbReference type="InterPro" id="IPR027417">
    <property type="entry name" value="P-loop_NTPase"/>
</dbReference>
<gene>
    <name evidence="7" type="ORF">IF129_19170</name>
</gene>
<dbReference type="CDD" id="cd03225">
    <property type="entry name" value="ABC_cobalt_CbiO_domain1"/>
    <property type="match status" value="2"/>
</dbReference>
<dbReference type="Proteomes" id="UP000632289">
    <property type="component" value="Unassembled WGS sequence"/>
</dbReference>
<protein>
    <submittedName>
        <fullName evidence="7">Energy-coupling factor ABC transporter ATP-binding protein</fullName>
    </submittedName>
</protein>
<name>A0A927F3K4_9ACTN</name>
<evidence type="ECO:0000256" key="3">
    <source>
        <dbReference type="ARBA" id="ARBA00022741"/>
    </source>
</evidence>
<evidence type="ECO:0000256" key="5">
    <source>
        <dbReference type="SAM" id="MobiDB-lite"/>
    </source>
</evidence>
<accession>A0A927F3K4</accession>
<dbReference type="InterPro" id="IPR050095">
    <property type="entry name" value="ECF_ABC_transporter_ATP-bd"/>
</dbReference>
<dbReference type="InterPro" id="IPR003439">
    <property type="entry name" value="ABC_transporter-like_ATP-bd"/>
</dbReference>
<evidence type="ECO:0000313" key="7">
    <source>
        <dbReference type="EMBL" id="MBD3933666.1"/>
    </source>
</evidence>
<feature type="domain" description="ABC transporter" evidence="6">
    <location>
        <begin position="12"/>
        <end position="250"/>
    </location>
</feature>
<evidence type="ECO:0000259" key="6">
    <source>
        <dbReference type="PROSITE" id="PS50893"/>
    </source>
</evidence>
<keyword evidence="3" id="KW-0547">Nucleotide-binding</keyword>
<dbReference type="PROSITE" id="PS50893">
    <property type="entry name" value="ABC_TRANSPORTER_2"/>
    <property type="match status" value="2"/>
</dbReference>
<dbReference type="InterPro" id="IPR017871">
    <property type="entry name" value="ABC_transporter-like_CS"/>
</dbReference>
<dbReference type="AlphaFoldDB" id="A0A927F3K4"/>
<feature type="compositionally biased region" description="Pro residues" evidence="5">
    <location>
        <begin position="292"/>
        <end position="309"/>
    </location>
</feature>
<dbReference type="RefSeq" id="WP_191210969.1">
    <property type="nucleotide sequence ID" value="NZ_BAABKL010000033.1"/>
</dbReference>